<dbReference type="Proteomes" id="UP000250140">
    <property type="component" value="Unassembled WGS sequence"/>
</dbReference>
<keyword evidence="1" id="KW-0812">Transmembrane</keyword>
<dbReference type="PANTHER" id="PTHR37048:SF2">
    <property type="entry name" value="QUESTIONABLE PROTEIN"/>
    <property type="match status" value="1"/>
</dbReference>
<keyword evidence="1" id="KW-1133">Transmembrane helix</keyword>
<feature type="transmembrane region" description="Helical" evidence="1">
    <location>
        <begin position="307"/>
        <end position="332"/>
    </location>
</feature>
<organism evidence="2 3">
    <name type="scientific">Glonium stellatum</name>
    <dbReference type="NCBI Taxonomy" id="574774"/>
    <lineage>
        <taxon>Eukaryota</taxon>
        <taxon>Fungi</taxon>
        <taxon>Dikarya</taxon>
        <taxon>Ascomycota</taxon>
        <taxon>Pezizomycotina</taxon>
        <taxon>Dothideomycetes</taxon>
        <taxon>Pleosporomycetidae</taxon>
        <taxon>Gloniales</taxon>
        <taxon>Gloniaceae</taxon>
        <taxon>Glonium</taxon>
    </lineage>
</organism>
<evidence type="ECO:0000256" key="1">
    <source>
        <dbReference type="SAM" id="Phobius"/>
    </source>
</evidence>
<feature type="transmembrane region" description="Helical" evidence="1">
    <location>
        <begin position="338"/>
        <end position="361"/>
    </location>
</feature>
<name>A0A8E2F5Z0_9PEZI</name>
<dbReference type="PANTHER" id="PTHR37048">
    <property type="entry name" value="QUESTIONABLE PROTEIN"/>
    <property type="match status" value="1"/>
</dbReference>
<dbReference type="AlphaFoldDB" id="A0A8E2F5Z0"/>
<keyword evidence="3" id="KW-1185">Reference proteome</keyword>
<sequence>MAQAYRHQRPTPVPPGKTYQAGAILRLPSKDQIPESLQSQIKLEDGCFDHPALIIWVDPNLTKATILIVNYLFQHDGSFRKTCNSLSIRLEYLPIYPSNPHPDNDKLLYLEGIAALPKKSYVHTKKQHTIDPHILKPDRNIRSKLSKESLAALIEYINFSPPAVPPLPVPSESPVTRAPRRSKTSYSYTPAQLSVPVENPNALASQARPRTEARVERVPAPLRSTTVTPAPSTRPTAYQPYGTSGTYGTISNQSANTYVRPKPPAPASYSLARAHSNRSPTYYSPNLVLPISNYDAIVQDNGDTPSCLAAICGGLISLCILVGVAFGLVYGVSAAIPYLMYGASAAIAYLKYGASAAIAYLKGLFSFAMARSLGW</sequence>
<evidence type="ECO:0000313" key="3">
    <source>
        <dbReference type="Proteomes" id="UP000250140"/>
    </source>
</evidence>
<dbReference type="OrthoDB" id="3537171at2759"/>
<reference evidence="2 3" key="1">
    <citation type="journal article" date="2016" name="Nat. Commun.">
        <title>Ectomycorrhizal ecology is imprinted in the genome of the dominant symbiotic fungus Cenococcum geophilum.</title>
        <authorList>
            <consortium name="DOE Joint Genome Institute"/>
            <person name="Peter M."/>
            <person name="Kohler A."/>
            <person name="Ohm R.A."/>
            <person name="Kuo A."/>
            <person name="Krutzmann J."/>
            <person name="Morin E."/>
            <person name="Arend M."/>
            <person name="Barry K.W."/>
            <person name="Binder M."/>
            <person name="Choi C."/>
            <person name="Clum A."/>
            <person name="Copeland A."/>
            <person name="Grisel N."/>
            <person name="Haridas S."/>
            <person name="Kipfer T."/>
            <person name="LaButti K."/>
            <person name="Lindquist E."/>
            <person name="Lipzen A."/>
            <person name="Maire R."/>
            <person name="Meier B."/>
            <person name="Mihaltcheva S."/>
            <person name="Molinier V."/>
            <person name="Murat C."/>
            <person name="Poggeler S."/>
            <person name="Quandt C.A."/>
            <person name="Sperisen C."/>
            <person name="Tritt A."/>
            <person name="Tisserant E."/>
            <person name="Crous P.W."/>
            <person name="Henrissat B."/>
            <person name="Nehls U."/>
            <person name="Egli S."/>
            <person name="Spatafora J.W."/>
            <person name="Grigoriev I.V."/>
            <person name="Martin F.M."/>
        </authorList>
    </citation>
    <scope>NUCLEOTIDE SEQUENCE [LARGE SCALE GENOMIC DNA]</scope>
    <source>
        <strain evidence="2 3">CBS 207.34</strain>
    </source>
</reference>
<accession>A0A8E2F5Z0</accession>
<gene>
    <name evidence="2" type="ORF">AOQ84DRAFT_374453</name>
</gene>
<proteinExistence type="predicted"/>
<evidence type="ECO:0000313" key="2">
    <source>
        <dbReference type="EMBL" id="OCL10950.1"/>
    </source>
</evidence>
<dbReference type="EMBL" id="KV749135">
    <property type="protein sequence ID" value="OCL10950.1"/>
    <property type="molecule type" value="Genomic_DNA"/>
</dbReference>
<keyword evidence="1" id="KW-0472">Membrane</keyword>
<protein>
    <submittedName>
        <fullName evidence="2">Uncharacterized protein</fullName>
    </submittedName>
</protein>